<evidence type="ECO:0000313" key="1">
    <source>
        <dbReference type="EMBL" id="KAJ2967123.1"/>
    </source>
</evidence>
<comment type="caution">
    <text evidence="1">The sequence shown here is derived from an EMBL/GenBank/DDBJ whole genome shotgun (WGS) entry which is preliminary data.</text>
</comment>
<accession>A0ACC1MKA7</accession>
<reference evidence="1" key="1">
    <citation type="submission" date="2022-08" db="EMBL/GenBank/DDBJ databases">
        <title>Genome Sequence of Lecanicillium fungicola.</title>
        <authorList>
            <person name="Buettner E."/>
        </authorList>
    </citation>
    <scope>NUCLEOTIDE SEQUENCE</scope>
    <source>
        <strain evidence="1">Babe33</strain>
    </source>
</reference>
<proteinExistence type="predicted"/>
<name>A0ACC1MKA7_9HYPO</name>
<organism evidence="1 2">
    <name type="scientific">Zarea fungicola</name>
    <dbReference type="NCBI Taxonomy" id="93591"/>
    <lineage>
        <taxon>Eukaryota</taxon>
        <taxon>Fungi</taxon>
        <taxon>Dikarya</taxon>
        <taxon>Ascomycota</taxon>
        <taxon>Pezizomycotina</taxon>
        <taxon>Sordariomycetes</taxon>
        <taxon>Hypocreomycetidae</taxon>
        <taxon>Hypocreales</taxon>
        <taxon>Cordycipitaceae</taxon>
        <taxon>Zarea</taxon>
    </lineage>
</organism>
<dbReference type="Proteomes" id="UP001143910">
    <property type="component" value="Unassembled WGS sequence"/>
</dbReference>
<keyword evidence="2" id="KW-1185">Reference proteome</keyword>
<evidence type="ECO:0000313" key="2">
    <source>
        <dbReference type="Proteomes" id="UP001143910"/>
    </source>
</evidence>
<protein>
    <submittedName>
        <fullName evidence="1">Uncharacterized protein</fullName>
    </submittedName>
</protein>
<gene>
    <name evidence="1" type="ORF">NQ176_g9820</name>
</gene>
<sequence length="185" mass="19780">MKTASSFLLAGLLASPVLGRDVPQNLRELYNSIRAQKSCKNELKGGFYSQEGDSKNFGYCGDHLSDYRIMYLQGKNGELVNMDVDCDGALGDGDGSCDSSTDTQGQTTFGDTVKSYDKGVDDLNAYIHSFVVLGNDGSKGGYITFKPEDYGVEPLSIVAVVCGDKLVYGVWGDTNGDDGPPLIGE</sequence>
<dbReference type="EMBL" id="JANJQO010002395">
    <property type="protein sequence ID" value="KAJ2967123.1"/>
    <property type="molecule type" value="Genomic_DNA"/>
</dbReference>